<evidence type="ECO:0000313" key="11">
    <source>
        <dbReference type="EMBL" id="SFM63332.1"/>
    </source>
</evidence>
<dbReference type="EMBL" id="FOUI01000010">
    <property type="protein sequence ID" value="SFM63332.1"/>
    <property type="molecule type" value="Genomic_DNA"/>
</dbReference>
<reference evidence="12" key="1">
    <citation type="submission" date="2016-10" db="EMBL/GenBank/DDBJ databases">
        <authorList>
            <person name="Varghese N."/>
            <person name="Submissions S."/>
        </authorList>
    </citation>
    <scope>NUCLEOTIDE SEQUENCE [LARGE SCALE GENOMIC DNA]</scope>
    <source>
        <strain evidence="12">DSM 24213</strain>
    </source>
</reference>
<comment type="cofactor">
    <cofactor evidence="1">
        <name>Zn(2+)</name>
        <dbReference type="ChEBI" id="CHEBI:29105"/>
    </cofactor>
</comment>
<dbReference type="InterPro" id="IPR038536">
    <property type="entry name" value="Alkyl/aryl-sulf_dimr_sf"/>
</dbReference>
<feature type="chain" id="PRO_5017181221" description="Linear primary-alkylsulfatase" evidence="9">
    <location>
        <begin position="23"/>
        <end position="653"/>
    </location>
</feature>
<evidence type="ECO:0000256" key="6">
    <source>
        <dbReference type="ARBA" id="ARBA00066568"/>
    </source>
</evidence>
<dbReference type="CDD" id="cd07710">
    <property type="entry name" value="arylsulfatase_Sdsa1-like_MBL-fold"/>
    <property type="match status" value="1"/>
</dbReference>
<evidence type="ECO:0000256" key="5">
    <source>
        <dbReference type="ARBA" id="ARBA00033751"/>
    </source>
</evidence>
<dbReference type="Proteomes" id="UP000243629">
    <property type="component" value="Unassembled WGS sequence"/>
</dbReference>
<dbReference type="OrthoDB" id="9815874at2"/>
<keyword evidence="2" id="KW-0479">Metal-binding</keyword>
<keyword evidence="9" id="KW-0732">Signal</keyword>
<dbReference type="Pfam" id="PF14864">
    <property type="entry name" value="Alkyl_sulf_C"/>
    <property type="match status" value="1"/>
</dbReference>
<evidence type="ECO:0000256" key="8">
    <source>
        <dbReference type="ARBA" id="ARBA00075789"/>
    </source>
</evidence>
<evidence type="ECO:0000256" key="4">
    <source>
        <dbReference type="ARBA" id="ARBA00022833"/>
    </source>
</evidence>
<dbReference type="EC" id="3.1.6.21" evidence="6"/>
<dbReference type="FunFam" id="1.25.40.880:FF:000001">
    <property type="entry name" value="SDS hydrolase SdsA1"/>
    <property type="match status" value="1"/>
</dbReference>
<dbReference type="InterPro" id="IPR036527">
    <property type="entry name" value="SCP2_sterol-bd_dom_sf"/>
</dbReference>
<dbReference type="InterPro" id="IPR029229">
    <property type="entry name" value="Alkyl_sulf_C"/>
</dbReference>
<dbReference type="PANTHER" id="PTHR43223:SF1">
    <property type="entry name" value="ALKYL_ARYL-SULFATASE BDS1"/>
    <property type="match status" value="1"/>
</dbReference>
<proteinExistence type="inferred from homology"/>
<organism evidence="11 12">
    <name type="scientific">Halopseudomonas yangmingensis</name>
    <dbReference type="NCBI Taxonomy" id="1720063"/>
    <lineage>
        <taxon>Bacteria</taxon>
        <taxon>Pseudomonadati</taxon>
        <taxon>Pseudomonadota</taxon>
        <taxon>Gammaproteobacteria</taxon>
        <taxon>Pseudomonadales</taxon>
        <taxon>Pseudomonadaceae</taxon>
        <taxon>Halopseudomonas</taxon>
    </lineage>
</organism>
<dbReference type="FunFam" id="3.60.15.30:FF:000001">
    <property type="entry name" value="Alkyl/aryl-sulfatase BDS1"/>
    <property type="match status" value="1"/>
</dbReference>
<evidence type="ECO:0000256" key="7">
    <source>
        <dbReference type="ARBA" id="ARBA00068034"/>
    </source>
</evidence>
<dbReference type="GO" id="GO:0046983">
    <property type="term" value="F:protein dimerization activity"/>
    <property type="evidence" value="ECO:0007669"/>
    <property type="project" value="InterPro"/>
</dbReference>
<keyword evidence="4" id="KW-0862">Zinc</keyword>
<dbReference type="SUPFAM" id="SSF56281">
    <property type="entry name" value="Metallo-hydrolase/oxidoreductase"/>
    <property type="match status" value="1"/>
</dbReference>
<dbReference type="SUPFAM" id="SSF55718">
    <property type="entry name" value="SCP-like"/>
    <property type="match status" value="1"/>
</dbReference>
<dbReference type="InterPro" id="IPR029228">
    <property type="entry name" value="Alkyl_sulf_dimr"/>
</dbReference>
<name>A0A1I4SFW3_9GAMM</name>
<protein>
    <recommendedName>
        <fullName evidence="7">Linear primary-alkylsulfatase</fullName>
        <ecNumber evidence="6">3.1.6.21</ecNumber>
    </recommendedName>
    <alternativeName>
        <fullName evidence="8">Type III linear primary-alkylsulfatase</fullName>
    </alternativeName>
</protein>
<feature type="domain" description="Metallo-beta-lactamase" evidence="10">
    <location>
        <begin position="123"/>
        <end position="344"/>
    </location>
</feature>
<dbReference type="Gene3D" id="3.60.15.30">
    <property type="entry name" value="Metallo-beta-lactamase domain"/>
    <property type="match status" value="1"/>
</dbReference>
<dbReference type="Gene3D" id="3.30.1050.10">
    <property type="entry name" value="SCP2 sterol-binding domain"/>
    <property type="match status" value="1"/>
</dbReference>
<sequence>MRVSLPLCAGLLGLALPLLTQAGAQSATPHTAAANAAVLQQLDFTDRRAFEAAQRGFIASLPEGVIKDAEGRTAWSTAAYAFLQAEQAPDTVNPSLWRQAQLNSIHGLFRVTDGIYQIRGMDLSNMTIVEGDSGLIIIDPLLTPATARAGLELYRQHRPDKPVLAVIYTHSHADHFAGVKGVTSQAEVDAGKVQIIAPEGFLEHAVSENVIAGNAMLRRASYMYGTRLPIDPHGHVDTGLGKGVSAGPRTLIAPTEVISANGVRRIDGVDIDFYLAPGSEAPAEMMMYFPAQRVFNTAEVTSQHLHNIYTLRGAEIRDASLWSRYIDEVLEFYGERSDILIAQHHWPVWDNAEVRHYLAVQRDLYKYIHDQSVRLMNHGYRPGEIAEQLQLPPSLAGEWSARDYYGTLRHNARAIYQKYLGWYDANPANLNPLPPVESARRTLDYMGGMDALLQRARADFERGEYRWVASVMSQAVFAEPDNQAARELAAAALEQLGYQAESGPWRDVYLSGALELRSGSPAPAELDAGNQDLLQAMSTGMIFDLLAVRLNGPRAAGKQIVLNWQFTDSNEQIRSNLQNATLTWLPDRRAESADASLQLTRATLNDILLRRMSFPQAIQQGLLRIDGDQARLFELLGLLDEFPASFPLIEPLR</sequence>
<evidence type="ECO:0000256" key="2">
    <source>
        <dbReference type="ARBA" id="ARBA00022723"/>
    </source>
</evidence>
<dbReference type="RefSeq" id="WP_093476299.1">
    <property type="nucleotide sequence ID" value="NZ_FOUI01000010.1"/>
</dbReference>
<comment type="similarity">
    <text evidence="5">Belongs to the metallo-beta-lactamase superfamily. Type III sulfatase family.</text>
</comment>
<evidence type="ECO:0000256" key="3">
    <source>
        <dbReference type="ARBA" id="ARBA00022801"/>
    </source>
</evidence>
<keyword evidence="3" id="KW-0378">Hydrolase</keyword>
<evidence type="ECO:0000256" key="1">
    <source>
        <dbReference type="ARBA" id="ARBA00001947"/>
    </source>
</evidence>
<evidence type="ECO:0000259" key="10">
    <source>
        <dbReference type="SMART" id="SM00849"/>
    </source>
</evidence>
<dbReference type="GO" id="GO:0046872">
    <property type="term" value="F:metal ion binding"/>
    <property type="evidence" value="ECO:0007669"/>
    <property type="project" value="UniProtKB-KW"/>
</dbReference>
<dbReference type="Gene3D" id="1.25.40.880">
    <property type="entry name" value="Alkyl sulfatase, dimerisation domain"/>
    <property type="match status" value="1"/>
</dbReference>
<dbReference type="Pfam" id="PF14863">
    <property type="entry name" value="Alkyl_sulf_dimr"/>
    <property type="match status" value="1"/>
</dbReference>
<dbReference type="AlphaFoldDB" id="A0A1I4SFW3"/>
<dbReference type="SMART" id="SM00849">
    <property type="entry name" value="Lactamase_B"/>
    <property type="match status" value="1"/>
</dbReference>
<dbReference type="Pfam" id="PF00753">
    <property type="entry name" value="Lactamase_B"/>
    <property type="match status" value="1"/>
</dbReference>
<dbReference type="InterPro" id="IPR044097">
    <property type="entry name" value="Bds1/SdsA1_MBL-fold"/>
</dbReference>
<dbReference type="GO" id="GO:0018909">
    <property type="term" value="P:dodecyl sulfate metabolic process"/>
    <property type="evidence" value="ECO:0007669"/>
    <property type="project" value="InterPro"/>
</dbReference>
<evidence type="ECO:0000256" key="9">
    <source>
        <dbReference type="SAM" id="SignalP"/>
    </source>
</evidence>
<feature type="signal peptide" evidence="9">
    <location>
        <begin position="1"/>
        <end position="22"/>
    </location>
</feature>
<gene>
    <name evidence="11" type="ORF">SAMN05216217_11013</name>
</gene>
<keyword evidence="12" id="KW-1185">Reference proteome</keyword>
<dbReference type="PANTHER" id="PTHR43223">
    <property type="entry name" value="ALKYL/ARYL-SULFATASE"/>
    <property type="match status" value="1"/>
</dbReference>
<dbReference type="InterPro" id="IPR001279">
    <property type="entry name" value="Metallo-B-lactamas"/>
</dbReference>
<dbReference type="InterPro" id="IPR052195">
    <property type="entry name" value="Bact_Alkyl/Aryl-Sulfatase"/>
</dbReference>
<evidence type="ECO:0000313" key="12">
    <source>
        <dbReference type="Proteomes" id="UP000243629"/>
    </source>
</evidence>
<dbReference type="InterPro" id="IPR036866">
    <property type="entry name" value="RibonucZ/Hydroxyglut_hydro"/>
</dbReference>
<accession>A0A1I4SFW3</accession>
<dbReference type="GO" id="GO:0018741">
    <property type="term" value="F:linear primary-alkylsulfatase activity"/>
    <property type="evidence" value="ECO:0007669"/>
    <property type="project" value="UniProtKB-EC"/>
</dbReference>
<dbReference type="STRING" id="1720063.SAMN05216217_11013"/>